<dbReference type="EMBL" id="GBXM01099053">
    <property type="protein sequence ID" value="JAH09524.1"/>
    <property type="molecule type" value="Transcribed_RNA"/>
</dbReference>
<dbReference type="EMBL" id="GBXM01078933">
    <property type="protein sequence ID" value="JAH29644.1"/>
    <property type="molecule type" value="Transcribed_RNA"/>
</dbReference>
<protein>
    <submittedName>
        <fullName evidence="1">Uncharacterized protein</fullName>
    </submittedName>
</protein>
<reference evidence="1" key="2">
    <citation type="journal article" date="2015" name="Fish Shellfish Immunol.">
        <title>Early steps in the European eel (Anguilla anguilla)-Vibrio vulnificus interaction in the gills: Role of the RtxA13 toxin.</title>
        <authorList>
            <person name="Callol A."/>
            <person name="Pajuelo D."/>
            <person name="Ebbesson L."/>
            <person name="Teles M."/>
            <person name="MacKenzie S."/>
            <person name="Amaro C."/>
        </authorList>
    </citation>
    <scope>NUCLEOTIDE SEQUENCE</scope>
</reference>
<dbReference type="EMBL" id="GBXM01061308">
    <property type="protein sequence ID" value="JAH47269.1"/>
    <property type="molecule type" value="Transcribed_RNA"/>
</dbReference>
<proteinExistence type="predicted"/>
<accession>A0A0E9T0Z9</accession>
<sequence length="29" mass="3234">MCPIRYNIHYVTVIIAMNTLSSVHTVSIG</sequence>
<reference evidence="1" key="1">
    <citation type="submission" date="2014-11" db="EMBL/GenBank/DDBJ databases">
        <authorList>
            <person name="Amaro Gonzalez C."/>
        </authorList>
    </citation>
    <scope>NUCLEOTIDE SEQUENCE</scope>
</reference>
<name>A0A0E9T0Z9_ANGAN</name>
<organism evidence="1">
    <name type="scientific">Anguilla anguilla</name>
    <name type="common">European freshwater eel</name>
    <name type="synonym">Muraena anguilla</name>
    <dbReference type="NCBI Taxonomy" id="7936"/>
    <lineage>
        <taxon>Eukaryota</taxon>
        <taxon>Metazoa</taxon>
        <taxon>Chordata</taxon>
        <taxon>Craniata</taxon>
        <taxon>Vertebrata</taxon>
        <taxon>Euteleostomi</taxon>
        <taxon>Actinopterygii</taxon>
        <taxon>Neopterygii</taxon>
        <taxon>Teleostei</taxon>
        <taxon>Anguilliformes</taxon>
        <taxon>Anguillidae</taxon>
        <taxon>Anguilla</taxon>
    </lineage>
</organism>
<evidence type="ECO:0000313" key="1">
    <source>
        <dbReference type="EMBL" id="JAH47269.1"/>
    </source>
</evidence>
<dbReference type="EMBL" id="GBXM01086540">
    <property type="protein sequence ID" value="JAH22037.1"/>
    <property type="molecule type" value="Transcribed_RNA"/>
</dbReference>
<dbReference type="AlphaFoldDB" id="A0A0E9T0Z9"/>